<dbReference type="RefSeq" id="XP_035321433.1">
    <property type="nucleotide sequence ID" value="XM_035469053.1"/>
</dbReference>
<dbReference type="GeneID" id="55973311"/>
<dbReference type="PANTHER" id="PTHR31404:SF0">
    <property type="entry name" value="MITOCHONDRIAL GENOME MAINTENANCE PROTEIN MGM101"/>
    <property type="match status" value="1"/>
</dbReference>
<dbReference type="AlphaFoldDB" id="A0A9P4YTE8"/>
<dbReference type="EMBL" id="JAANYQ010000008">
    <property type="protein sequence ID" value="KAF4122781.1"/>
    <property type="molecule type" value="Genomic_DNA"/>
</dbReference>
<evidence type="ECO:0000313" key="10">
    <source>
        <dbReference type="EMBL" id="KAF4122781.1"/>
    </source>
</evidence>
<keyword evidence="8" id="KW-0234">DNA repair</keyword>
<keyword evidence="9" id="KW-1135">Mitochondrion nucleoid</keyword>
<evidence type="ECO:0000256" key="8">
    <source>
        <dbReference type="ARBA" id="ARBA00023204"/>
    </source>
</evidence>
<evidence type="ECO:0000313" key="11">
    <source>
        <dbReference type="Proteomes" id="UP000749293"/>
    </source>
</evidence>
<protein>
    <recommendedName>
        <fullName evidence="3">Mitochondrial genome maintenance protein MGM101</fullName>
    </recommendedName>
</protein>
<keyword evidence="5" id="KW-0809">Transit peptide</keyword>
<keyword evidence="6" id="KW-0238">DNA-binding</keyword>
<dbReference type="GO" id="GO:0000725">
    <property type="term" value="P:recombinational repair"/>
    <property type="evidence" value="ECO:0007669"/>
    <property type="project" value="TreeGrafter"/>
</dbReference>
<evidence type="ECO:0000256" key="5">
    <source>
        <dbReference type="ARBA" id="ARBA00022946"/>
    </source>
</evidence>
<evidence type="ECO:0000256" key="3">
    <source>
        <dbReference type="ARBA" id="ARBA00013628"/>
    </source>
</evidence>
<comment type="similarity">
    <text evidence="2">Belongs to the MGM101 family.</text>
</comment>
<reference evidence="10" key="1">
    <citation type="submission" date="2020-03" db="EMBL/GenBank/DDBJ databases">
        <title>Site-based positive gene gene selection in Geosmithia morbida across the United States reveals a broad range of putative effectors and factors for local host and environmental adapation.</title>
        <authorList>
            <person name="Onufrak A."/>
            <person name="Murdoch R.W."/>
            <person name="Gazis R."/>
            <person name="Huff M."/>
            <person name="Staton M."/>
            <person name="Klingeman W."/>
            <person name="Hadziabdic D."/>
        </authorList>
    </citation>
    <scope>NUCLEOTIDE SEQUENCE</scope>
    <source>
        <strain evidence="10">1262</strain>
    </source>
</reference>
<evidence type="ECO:0000256" key="1">
    <source>
        <dbReference type="ARBA" id="ARBA00004436"/>
    </source>
</evidence>
<accession>A0A9P4YTE8</accession>
<dbReference type="OrthoDB" id="17164at2759"/>
<name>A0A9P4YTE8_9HYPO</name>
<dbReference type="GO" id="GO:0003697">
    <property type="term" value="F:single-stranded DNA binding"/>
    <property type="evidence" value="ECO:0007669"/>
    <property type="project" value="InterPro"/>
</dbReference>
<evidence type="ECO:0000256" key="7">
    <source>
        <dbReference type="ARBA" id="ARBA00023128"/>
    </source>
</evidence>
<dbReference type="GO" id="GO:0036297">
    <property type="term" value="P:interstrand cross-link repair"/>
    <property type="evidence" value="ECO:0007669"/>
    <property type="project" value="TreeGrafter"/>
</dbReference>
<dbReference type="PANTHER" id="PTHR31404">
    <property type="entry name" value="MITOCHONDRIAL GENOME MAINTENANCE PROTEIN MGM101"/>
    <property type="match status" value="1"/>
</dbReference>
<keyword evidence="11" id="KW-1185">Reference proteome</keyword>
<dbReference type="GO" id="GO:0000262">
    <property type="term" value="C:mitochondrial chromosome"/>
    <property type="evidence" value="ECO:0007669"/>
    <property type="project" value="InterPro"/>
</dbReference>
<evidence type="ECO:0000256" key="9">
    <source>
        <dbReference type="ARBA" id="ARBA00023271"/>
    </source>
</evidence>
<evidence type="ECO:0000256" key="4">
    <source>
        <dbReference type="ARBA" id="ARBA00022763"/>
    </source>
</evidence>
<keyword evidence="7" id="KW-0496">Mitochondrion</keyword>
<keyword evidence="4" id="KW-0227">DNA damage</keyword>
<sequence length="291" mass="32479">MTDCYFEKKDWRACAAEQQQQQQQQQHIRFYSSDSTTTTTTTTTAAAVAAADAAPAATTTGAASANKPTYAKKPTYKYSKTVTPTPTRAAPAPAPAAAPFYRASNPDRSTEATDGENISWTTSFHGISTKPVTREQYATLIKPLSEKDIEVKPEGIIYLPEIKYRRRLNEAFGPMGWGLIPRGEPKVETNIVTREYALIVDGRFVSQALGENSYFSPEQLPSAIEGCKSNALMRCCKDLGIASELWDPEFIRKFKQTKMKEAWVEHATTKKKRIMWFKAGQVDPVYPWKLS</sequence>
<comment type="subcellular location">
    <subcellularLocation>
        <location evidence="1">Mitochondrion matrix</location>
        <location evidence="1">Mitochondrion nucleoid</location>
    </subcellularLocation>
</comment>
<evidence type="ECO:0000256" key="2">
    <source>
        <dbReference type="ARBA" id="ARBA00007053"/>
    </source>
</evidence>
<dbReference type="Proteomes" id="UP000749293">
    <property type="component" value="Unassembled WGS sequence"/>
</dbReference>
<evidence type="ECO:0000256" key="6">
    <source>
        <dbReference type="ARBA" id="ARBA00023125"/>
    </source>
</evidence>
<comment type="caution">
    <text evidence="10">The sequence shown here is derived from an EMBL/GenBank/DDBJ whole genome shotgun (WGS) entry which is preliminary data.</text>
</comment>
<gene>
    <name evidence="10" type="ORF">GMORB2_7088</name>
</gene>
<organism evidence="10 11">
    <name type="scientific">Geosmithia morbida</name>
    <dbReference type="NCBI Taxonomy" id="1094350"/>
    <lineage>
        <taxon>Eukaryota</taxon>
        <taxon>Fungi</taxon>
        <taxon>Dikarya</taxon>
        <taxon>Ascomycota</taxon>
        <taxon>Pezizomycotina</taxon>
        <taxon>Sordariomycetes</taxon>
        <taxon>Hypocreomycetidae</taxon>
        <taxon>Hypocreales</taxon>
        <taxon>Bionectriaceae</taxon>
        <taxon>Geosmithia</taxon>
    </lineage>
</organism>
<dbReference type="InterPro" id="IPR009446">
    <property type="entry name" value="Mgm101"/>
</dbReference>
<dbReference type="Pfam" id="PF06420">
    <property type="entry name" value="Mgm101p"/>
    <property type="match status" value="1"/>
</dbReference>
<proteinExistence type="inferred from homology"/>